<dbReference type="Gene3D" id="3.30.420.250">
    <property type="match status" value="1"/>
</dbReference>
<keyword evidence="2" id="KW-1185">Reference proteome</keyword>
<name>A0ABR9AG26_9BACT</name>
<evidence type="ECO:0000313" key="1">
    <source>
        <dbReference type="EMBL" id="MBD8487706.1"/>
    </source>
</evidence>
<accession>A0ABR9AG26</accession>
<dbReference type="Proteomes" id="UP000647133">
    <property type="component" value="Unassembled WGS sequence"/>
</dbReference>
<organism evidence="1 2">
    <name type="scientific">Echinicola arenosa</name>
    <dbReference type="NCBI Taxonomy" id="2774144"/>
    <lineage>
        <taxon>Bacteria</taxon>
        <taxon>Pseudomonadati</taxon>
        <taxon>Bacteroidota</taxon>
        <taxon>Cytophagia</taxon>
        <taxon>Cytophagales</taxon>
        <taxon>Cyclobacteriaceae</taxon>
        <taxon>Echinicola</taxon>
    </lineage>
</organism>
<sequence>MTTTVKNTHTEFHSDKLDVTATSSLSLLLYPEKLIVIAKNQNDSIMGVNSYPFVEQEELEFSLKKDPFISTAKAKATLFVFNECFCLVPGMLFDPNEKDTYLNFSTPIEDHEVFHAGVDNNKTVVVGGLEKSMAKIFSKRIADLTMAHGAVIALDYLLHERSEMLNQEISIVIEDHQIYVAGFSNKELKFFNRFEVSSNQEFLKYTFSVLHQLAFDRMHCKITLFGNLTDINVQEEVLHQYFKNLALSTPKTNQNYLLGAESFKETQKLSAYWTN</sequence>
<proteinExistence type="predicted"/>
<comment type="caution">
    <text evidence="1">The sequence shown here is derived from an EMBL/GenBank/DDBJ whole genome shotgun (WGS) entry which is preliminary data.</text>
</comment>
<dbReference type="CDD" id="cd24013">
    <property type="entry name" value="ASKHA_ATPase_BT3980-like"/>
    <property type="match status" value="1"/>
</dbReference>
<gene>
    <name evidence="1" type="ORF">IFO69_02985</name>
</gene>
<evidence type="ECO:0000313" key="2">
    <source>
        <dbReference type="Proteomes" id="UP000647133"/>
    </source>
</evidence>
<protein>
    <submittedName>
        <fullName evidence="1">DUF3822 family protein</fullName>
    </submittedName>
</protein>
<dbReference type="Pfam" id="PF12864">
    <property type="entry name" value="DUF3822"/>
    <property type="match status" value="1"/>
</dbReference>
<dbReference type="EMBL" id="JACYTQ010000001">
    <property type="protein sequence ID" value="MBD8487706.1"/>
    <property type="molecule type" value="Genomic_DNA"/>
</dbReference>
<dbReference type="RefSeq" id="WP_192008093.1">
    <property type="nucleotide sequence ID" value="NZ_JACYTQ010000001.1"/>
</dbReference>
<dbReference type="Gene3D" id="3.30.420.260">
    <property type="match status" value="1"/>
</dbReference>
<reference evidence="1 2" key="1">
    <citation type="submission" date="2020-09" db="EMBL/GenBank/DDBJ databases">
        <title>Echinicola sp. CAU 1574 isolated from sand of Sido Beach.</title>
        <authorList>
            <person name="Kim W."/>
        </authorList>
    </citation>
    <scope>NUCLEOTIDE SEQUENCE [LARGE SCALE GENOMIC DNA]</scope>
    <source>
        <strain evidence="1 2">CAU 1574</strain>
    </source>
</reference>
<dbReference type="InterPro" id="IPR024213">
    <property type="entry name" value="DUF3822"/>
</dbReference>